<keyword evidence="2" id="KW-0813">Transport</keyword>
<keyword evidence="5 9" id="KW-0808">Transferase</keyword>
<dbReference type="GO" id="GO:0009401">
    <property type="term" value="P:phosphoenolpyruvate-dependent sugar phosphotransferase system"/>
    <property type="evidence" value="ECO:0007669"/>
    <property type="project" value="UniProtKB-KW"/>
</dbReference>
<dbReference type="EMBL" id="CP011947">
    <property type="protein sequence ID" value="AKU07555.1"/>
    <property type="molecule type" value="Genomic_DNA"/>
</dbReference>
<dbReference type="Proteomes" id="UP000663064">
    <property type="component" value="Chromosome"/>
</dbReference>
<evidence type="ECO:0000256" key="6">
    <source>
        <dbReference type="ARBA" id="ARBA00022683"/>
    </source>
</evidence>
<dbReference type="InterPro" id="IPR004715">
    <property type="entry name" value="PTS_IIA_fruc"/>
</dbReference>
<evidence type="ECO:0000256" key="1">
    <source>
        <dbReference type="ARBA" id="ARBA00004496"/>
    </source>
</evidence>
<dbReference type="Gene3D" id="3.40.930.10">
    <property type="entry name" value="Mannitol-specific EII, Chain A"/>
    <property type="match status" value="1"/>
</dbReference>
<dbReference type="Pfam" id="PF00359">
    <property type="entry name" value="PTS_EIIA_2"/>
    <property type="match status" value="1"/>
</dbReference>
<dbReference type="PATRIC" id="fig|35746.4.peg.1554"/>
<name>A0A0K1ITA5_HALGI</name>
<accession>A0A0K1ITA5</accession>
<dbReference type="AlphaFoldDB" id="A0A0K1ITA5"/>
<evidence type="ECO:0000313" key="8">
    <source>
        <dbReference type="EMBL" id="AKU07555.1"/>
    </source>
</evidence>
<dbReference type="EMBL" id="CP063205">
    <property type="protein sequence ID" value="QOS11662.1"/>
    <property type="molecule type" value="Genomic_DNA"/>
</dbReference>
<feature type="domain" description="PTS EIIA type-2" evidence="7">
    <location>
        <begin position="8"/>
        <end position="152"/>
    </location>
</feature>
<dbReference type="PROSITE" id="PS51094">
    <property type="entry name" value="PTS_EIIA_TYPE_2"/>
    <property type="match status" value="1"/>
</dbReference>
<evidence type="ECO:0000256" key="3">
    <source>
        <dbReference type="ARBA" id="ARBA00022553"/>
    </source>
</evidence>
<evidence type="ECO:0000256" key="4">
    <source>
        <dbReference type="ARBA" id="ARBA00022597"/>
    </source>
</evidence>
<reference evidence="9" key="3">
    <citation type="journal article" date="2021" name="Front. Microbiol.">
        <title>Cellular and Genomic Properties of Haloferax gibbonsii LR2-5, the Host of Euryarchaeal Virus HFTV1.</title>
        <authorList>
            <person name="Tittes C."/>
            <person name="Schwarzer S."/>
            <person name="Pfeiffer F."/>
            <person name="Dyall-Smith M."/>
            <person name="Rodriguez-Franco M."/>
            <person name="Oksanen H.M."/>
            <person name="Quax T.E.F."/>
        </authorList>
    </citation>
    <scope>NUCLEOTIDE SEQUENCE</scope>
    <source>
        <strain evidence="9">LR2-5</strain>
    </source>
</reference>
<dbReference type="GO" id="GO:0008982">
    <property type="term" value="F:protein-N(PI)-phosphohistidine-sugar phosphotransferase activity"/>
    <property type="evidence" value="ECO:0007669"/>
    <property type="project" value="InterPro"/>
</dbReference>
<evidence type="ECO:0000259" key="7">
    <source>
        <dbReference type="PROSITE" id="PS51094"/>
    </source>
</evidence>
<dbReference type="EC" id="2.7.1.202" evidence="9"/>
<keyword evidence="6" id="KW-0598">Phosphotransferase system</keyword>
<dbReference type="GO" id="GO:0005737">
    <property type="term" value="C:cytoplasm"/>
    <property type="evidence" value="ECO:0007669"/>
    <property type="project" value="UniProtKB-SubCell"/>
</dbReference>
<dbReference type="Proteomes" id="UP000066124">
    <property type="component" value="Chromosome"/>
</dbReference>
<evidence type="ECO:0000313" key="9">
    <source>
        <dbReference type="EMBL" id="QOS11662.1"/>
    </source>
</evidence>
<gene>
    <name evidence="9" type="primary">ptfA</name>
    <name evidence="8" type="ORF">ABY42_07295</name>
    <name evidence="9" type="ORF">HfgLR_07600</name>
</gene>
<dbReference type="KEGG" id="hgi:ABY42_07295"/>
<sequence>MDVTDISTITPLELISLEEPPATKEGAIEFLLDLAVDAGRVDDRDAALDALLEREEEATTGVGFGIGIPHAKTDAVSKPTVAFARSTEGIDFDAMDDKPAKLLFMILVPAAGGEDHLQILSALSRSLMHEDVREKLLEAESKQTVQDVLAEVVE</sequence>
<dbReference type="InterPro" id="IPR016152">
    <property type="entry name" value="PTrfase/Anion_transptr"/>
</dbReference>
<reference evidence="8" key="2">
    <citation type="submission" date="2015-06" db="EMBL/GenBank/DDBJ databases">
        <authorList>
            <person name="Hoefler B.C."/>
            <person name="Straight P.D."/>
        </authorList>
    </citation>
    <scope>NUCLEOTIDE SEQUENCE [LARGE SCALE GENOMIC DNA]</scope>
    <source>
        <strain evidence="8">ARA6</strain>
    </source>
</reference>
<dbReference type="FunFam" id="3.40.930.10:FF:000009">
    <property type="entry name" value="PTS system, fructose specific IIABC component"/>
    <property type="match status" value="1"/>
</dbReference>
<dbReference type="GeneID" id="80787050"/>
<dbReference type="GO" id="GO:0016020">
    <property type="term" value="C:membrane"/>
    <property type="evidence" value="ECO:0007669"/>
    <property type="project" value="InterPro"/>
</dbReference>
<organism evidence="8 10">
    <name type="scientific">Haloferax gibbonsii</name>
    <dbReference type="NCBI Taxonomy" id="35746"/>
    <lineage>
        <taxon>Archaea</taxon>
        <taxon>Methanobacteriati</taxon>
        <taxon>Methanobacteriota</taxon>
        <taxon>Stenosarchaea group</taxon>
        <taxon>Halobacteria</taxon>
        <taxon>Halobacteriales</taxon>
        <taxon>Haloferacaceae</taxon>
        <taxon>Haloferax</taxon>
    </lineage>
</organism>
<keyword evidence="3" id="KW-0597">Phosphoprotein</keyword>
<proteinExistence type="predicted"/>
<evidence type="ECO:0000313" key="10">
    <source>
        <dbReference type="Proteomes" id="UP000066124"/>
    </source>
</evidence>
<reference evidence="10" key="1">
    <citation type="journal article" date="2015" name="J. Biotechnol.">
        <title>Complete genome sequence of Haloferax gibbonsii strain ARA6, a potential producer of polyhydroxyalkanoates and halocins isolated from Araruama, Rio de Janeiro, Brasil.</title>
        <authorList>
            <person name="Pinto L.H."/>
            <person name="D'Alincourt Carvalho-Assef A.P."/>
            <person name="Vieira R.P."/>
            <person name="Clementino M.M."/>
            <person name="Albano R.M."/>
        </authorList>
    </citation>
    <scope>NUCLEOTIDE SEQUENCE [LARGE SCALE GENOMIC DNA]</scope>
    <source>
        <strain evidence="10">ARA6</strain>
    </source>
</reference>
<dbReference type="SUPFAM" id="SSF55804">
    <property type="entry name" value="Phoshotransferase/anion transport protein"/>
    <property type="match status" value="1"/>
</dbReference>
<protein>
    <submittedName>
        <fullName evidence="8">PTS fructose transporter subunit IIA</fullName>
    </submittedName>
    <submittedName>
        <fullName evidence="9">Phosphotransferase system component IIA, fructose-specific</fullName>
        <ecNumber evidence="9">2.7.1.202</ecNumber>
    </submittedName>
</protein>
<evidence type="ECO:0000256" key="5">
    <source>
        <dbReference type="ARBA" id="ARBA00022679"/>
    </source>
</evidence>
<dbReference type="PANTHER" id="PTHR47738">
    <property type="entry name" value="PTS SYSTEM FRUCTOSE-LIKE EIIA COMPONENT-RELATED"/>
    <property type="match status" value="1"/>
</dbReference>
<evidence type="ECO:0000256" key="2">
    <source>
        <dbReference type="ARBA" id="ARBA00022448"/>
    </source>
</evidence>
<dbReference type="NCBIfam" id="TIGR00848">
    <property type="entry name" value="fruA"/>
    <property type="match status" value="1"/>
</dbReference>
<dbReference type="RefSeq" id="WP_004970773.1">
    <property type="nucleotide sequence ID" value="NZ_CP011947.1"/>
</dbReference>
<comment type="subcellular location">
    <subcellularLocation>
        <location evidence="1">Cytoplasm</location>
    </subcellularLocation>
</comment>
<dbReference type="CDD" id="cd00211">
    <property type="entry name" value="PTS_IIA_fru"/>
    <property type="match status" value="1"/>
</dbReference>
<keyword evidence="4" id="KW-0762">Sugar transport</keyword>
<dbReference type="InterPro" id="IPR002178">
    <property type="entry name" value="PTS_EIIA_type-2_dom"/>
</dbReference>
<dbReference type="GeneID" id="300251616"/>
<dbReference type="InterPro" id="IPR051541">
    <property type="entry name" value="PTS_SugarTrans_NitroReg"/>
</dbReference>